<dbReference type="OrthoDB" id="207217at2"/>
<protein>
    <recommendedName>
        <fullName evidence="5">DUF11 domain-containing protein</fullName>
    </recommendedName>
</protein>
<evidence type="ECO:0008006" key="5">
    <source>
        <dbReference type="Google" id="ProtNLM"/>
    </source>
</evidence>
<feature type="region of interest" description="Disordered" evidence="1">
    <location>
        <begin position="449"/>
        <end position="628"/>
    </location>
</feature>
<dbReference type="Proteomes" id="UP000315700">
    <property type="component" value="Chromosome"/>
</dbReference>
<proteinExistence type="predicted"/>
<keyword evidence="4" id="KW-1185">Reference proteome</keyword>
<feature type="transmembrane region" description="Helical" evidence="2">
    <location>
        <begin position="46"/>
        <end position="67"/>
    </location>
</feature>
<accession>A0A517SE58</accession>
<sequence>MLVRGRRLDPRRILRYLFQELIAPWIQIKRLWLRIIWFFTTPIYIGPMWTTSVVCGLIGVMLTILLFKPPGRLEASTKPIAVAPAPPTFLFAPQVPEPTTPAPLAIDLDGRLVRTMLAHEWDQIRHTTLVSTSLGLSPQSILQPIRDGWSMAQRRLTETWPTVYRQTAPLWNPVAQAPAVQPADQPLSYGGAGESHPALIVTRDLPAESPPSEAITYALIVQNRGAEILEQILVTEELANLDRVESTHPPADVSATALHWRIDSLRPGQERRLAITLQPGTDREIQAVAEVRAAVAVSSSTHVTAVTPLTVNETPPVLMETPKLAPVEPASREVAPKVARLSVVAEIPTSLKVDDELSTVFVVSNTGNGDADGVVLTVDVPAGLEHRDGVLVEHRYAHIPAGTTKRAIFKVLARTPSMARIDAVLTHAGTRVADWTTQVQIIAKPVASPAPLPSTVASPSTINPSIANPNGPVPEDGPALRSRGFDSATAPMTGSLPGSSAPAISGQGASIPAGTGIPQPGLPVDSTIPRNRRPIIEAPQSPSGQSPLPQSPSGGSIPGSTIPPAGTAPAPGSPPMKSSPADPRDASVPKPAAKPGEQPDSLDDTNYVNVPRRQGASGLPGWKRIMNR</sequence>
<dbReference type="InParanoid" id="A0A517SE58"/>
<feature type="compositionally biased region" description="Polar residues" evidence="1">
    <location>
        <begin position="455"/>
        <end position="468"/>
    </location>
</feature>
<keyword evidence="2" id="KW-0812">Transmembrane</keyword>
<name>A0A517SE58_9PLAN</name>
<keyword evidence="2" id="KW-1133">Transmembrane helix</keyword>
<evidence type="ECO:0000313" key="4">
    <source>
        <dbReference type="Proteomes" id="UP000315700"/>
    </source>
</evidence>
<reference evidence="3 4" key="1">
    <citation type="submission" date="2019-02" db="EMBL/GenBank/DDBJ databases">
        <title>Deep-cultivation of Planctomycetes and their phenomic and genomic characterization uncovers novel biology.</title>
        <authorList>
            <person name="Wiegand S."/>
            <person name="Jogler M."/>
            <person name="Boedeker C."/>
            <person name="Pinto D."/>
            <person name="Vollmers J."/>
            <person name="Rivas-Marin E."/>
            <person name="Kohn T."/>
            <person name="Peeters S.H."/>
            <person name="Heuer A."/>
            <person name="Rast P."/>
            <person name="Oberbeckmann S."/>
            <person name="Bunk B."/>
            <person name="Jeske O."/>
            <person name="Meyerdierks A."/>
            <person name="Storesund J.E."/>
            <person name="Kallscheuer N."/>
            <person name="Luecker S."/>
            <person name="Lage O.M."/>
            <person name="Pohl T."/>
            <person name="Merkel B.J."/>
            <person name="Hornburger P."/>
            <person name="Mueller R.-W."/>
            <person name="Bruemmer F."/>
            <person name="Labrenz M."/>
            <person name="Spormann A.M."/>
            <person name="Op den Camp H."/>
            <person name="Overmann J."/>
            <person name="Amann R."/>
            <person name="Jetten M.S.M."/>
            <person name="Mascher T."/>
            <person name="Medema M.H."/>
            <person name="Devos D.P."/>
            <person name="Kaster A.-K."/>
            <person name="Ovreas L."/>
            <person name="Rohde M."/>
            <person name="Galperin M.Y."/>
            <person name="Jogler C."/>
        </authorList>
    </citation>
    <scope>NUCLEOTIDE SEQUENCE [LARGE SCALE GENOMIC DNA]</scope>
    <source>
        <strain evidence="3 4">Pan44</strain>
    </source>
</reference>
<evidence type="ECO:0000256" key="2">
    <source>
        <dbReference type="SAM" id="Phobius"/>
    </source>
</evidence>
<feature type="compositionally biased region" description="Low complexity" evidence="1">
    <location>
        <begin position="539"/>
        <end position="570"/>
    </location>
</feature>
<dbReference type="EMBL" id="CP036271">
    <property type="protein sequence ID" value="QDT54387.1"/>
    <property type="molecule type" value="Genomic_DNA"/>
</dbReference>
<dbReference type="KEGG" id="ccos:Pan44_24200"/>
<evidence type="ECO:0000256" key="1">
    <source>
        <dbReference type="SAM" id="MobiDB-lite"/>
    </source>
</evidence>
<keyword evidence="2" id="KW-0472">Membrane</keyword>
<gene>
    <name evidence="3" type="ORF">Pan44_24200</name>
</gene>
<dbReference type="AlphaFoldDB" id="A0A517SE58"/>
<organism evidence="3 4">
    <name type="scientific">Caulifigura coniformis</name>
    <dbReference type="NCBI Taxonomy" id="2527983"/>
    <lineage>
        <taxon>Bacteria</taxon>
        <taxon>Pseudomonadati</taxon>
        <taxon>Planctomycetota</taxon>
        <taxon>Planctomycetia</taxon>
        <taxon>Planctomycetales</taxon>
        <taxon>Planctomycetaceae</taxon>
        <taxon>Caulifigura</taxon>
    </lineage>
</organism>
<dbReference type="RefSeq" id="WP_145030245.1">
    <property type="nucleotide sequence ID" value="NZ_CP036271.1"/>
</dbReference>
<evidence type="ECO:0000313" key="3">
    <source>
        <dbReference type="EMBL" id="QDT54387.1"/>
    </source>
</evidence>